<sequence>MKTTHKIGAARLMYRAVRAGRSLLGKSDRQIAVRNGINYDLDLAQGIDFAIYLGNIYERQTRATLRTLVKPASLVLDIGANVGAHTLHLAHLVGPEGRVLAFEPTDFAFRKLNRNLELNPELQRRVTPFHCFLTGQDAEPVPSAIYSSWPLTNESDLHAKHLGREMRTEAAQARRLDDVLAQYSDLRVQLVKLDVDGYECDVLRGAPKLMKDVKPIFIMELAPYVLEERGTSLEELFSYFIPNGYRFFDEKRGKALPSSAAELGRMVSDGACINAIARAQ</sequence>
<dbReference type="PANTHER" id="PTHR34203:SF13">
    <property type="entry name" value="EXPRESSED PROTEIN"/>
    <property type="match status" value="1"/>
</dbReference>
<proteinExistence type="predicted"/>
<keyword evidence="2" id="KW-0808">Transferase</keyword>
<evidence type="ECO:0000313" key="3">
    <source>
        <dbReference type="Proteomes" id="UP000290174"/>
    </source>
</evidence>
<protein>
    <submittedName>
        <fullName evidence="2">FkbM family methyltransferase</fullName>
    </submittedName>
</protein>
<dbReference type="Gene3D" id="3.40.50.150">
    <property type="entry name" value="Vaccinia Virus protein VP39"/>
    <property type="match status" value="1"/>
</dbReference>
<name>A0A4Q0QK58_9BRAD</name>
<dbReference type="Proteomes" id="UP000290174">
    <property type="component" value="Unassembled WGS sequence"/>
</dbReference>
<dbReference type="InterPro" id="IPR029063">
    <property type="entry name" value="SAM-dependent_MTases_sf"/>
</dbReference>
<keyword evidence="2" id="KW-0489">Methyltransferase</keyword>
<dbReference type="InterPro" id="IPR052514">
    <property type="entry name" value="SAM-dependent_MTase"/>
</dbReference>
<dbReference type="InterPro" id="IPR006342">
    <property type="entry name" value="FkbM_mtfrase"/>
</dbReference>
<dbReference type="Pfam" id="PF05050">
    <property type="entry name" value="Methyltransf_21"/>
    <property type="match status" value="1"/>
</dbReference>
<gene>
    <name evidence="2" type="ORF">EAS61_20140</name>
</gene>
<comment type="caution">
    <text evidence="2">The sequence shown here is derived from an EMBL/GenBank/DDBJ whole genome shotgun (WGS) entry which is preliminary data.</text>
</comment>
<dbReference type="SUPFAM" id="SSF53335">
    <property type="entry name" value="S-adenosyl-L-methionine-dependent methyltransferases"/>
    <property type="match status" value="1"/>
</dbReference>
<feature type="domain" description="Methyltransferase FkbM" evidence="1">
    <location>
        <begin position="77"/>
        <end position="247"/>
    </location>
</feature>
<dbReference type="GO" id="GO:0032259">
    <property type="term" value="P:methylation"/>
    <property type="evidence" value="ECO:0007669"/>
    <property type="project" value="UniProtKB-KW"/>
</dbReference>
<dbReference type="AlphaFoldDB" id="A0A4Q0QK58"/>
<accession>A0A4Q0QK58</accession>
<dbReference type="CDD" id="cd02440">
    <property type="entry name" value="AdoMet_MTases"/>
    <property type="match status" value="1"/>
</dbReference>
<dbReference type="PANTHER" id="PTHR34203">
    <property type="entry name" value="METHYLTRANSFERASE, FKBM FAMILY PROTEIN"/>
    <property type="match status" value="1"/>
</dbReference>
<evidence type="ECO:0000259" key="1">
    <source>
        <dbReference type="Pfam" id="PF05050"/>
    </source>
</evidence>
<dbReference type="NCBIfam" id="TIGR01444">
    <property type="entry name" value="fkbM_fam"/>
    <property type="match status" value="1"/>
</dbReference>
<organism evidence="2 3">
    <name type="scientific">Bradyrhizobium zhanjiangense</name>
    <dbReference type="NCBI Taxonomy" id="1325107"/>
    <lineage>
        <taxon>Bacteria</taxon>
        <taxon>Pseudomonadati</taxon>
        <taxon>Pseudomonadota</taxon>
        <taxon>Alphaproteobacteria</taxon>
        <taxon>Hyphomicrobiales</taxon>
        <taxon>Nitrobacteraceae</taxon>
        <taxon>Bradyrhizobium</taxon>
    </lineage>
</organism>
<dbReference type="GO" id="GO:0008168">
    <property type="term" value="F:methyltransferase activity"/>
    <property type="evidence" value="ECO:0007669"/>
    <property type="project" value="UniProtKB-KW"/>
</dbReference>
<dbReference type="EMBL" id="RKMK01000018">
    <property type="protein sequence ID" value="RXG94484.1"/>
    <property type="molecule type" value="Genomic_DNA"/>
</dbReference>
<dbReference type="RefSeq" id="WP_128932728.1">
    <property type="nucleotide sequence ID" value="NZ_CP022221.1"/>
</dbReference>
<evidence type="ECO:0000313" key="2">
    <source>
        <dbReference type="EMBL" id="RXG94484.1"/>
    </source>
</evidence>
<reference evidence="2 3" key="1">
    <citation type="submission" date="2018-11" db="EMBL/GenBank/DDBJ databases">
        <title>Bradyrhizobium sp. nov., isolated from effective nodules of peanut in China.</title>
        <authorList>
            <person name="Li Y."/>
        </authorList>
    </citation>
    <scope>NUCLEOTIDE SEQUENCE [LARGE SCALE GENOMIC DNA]</scope>
    <source>
        <strain evidence="2 3">CCBAU 51770</strain>
    </source>
</reference>